<name>A0A1R1B8T0_PAELA</name>
<keyword evidence="3" id="KW-0804">Transcription</keyword>
<dbReference type="PROSITE" id="PS50949">
    <property type="entry name" value="HTH_GNTR"/>
    <property type="match status" value="1"/>
</dbReference>
<dbReference type="Pfam" id="PF00392">
    <property type="entry name" value="GntR"/>
    <property type="match status" value="1"/>
</dbReference>
<evidence type="ECO:0000256" key="2">
    <source>
        <dbReference type="ARBA" id="ARBA00023125"/>
    </source>
</evidence>
<reference evidence="5 6" key="1">
    <citation type="submission" date="2016-11" db="EMBL/GenBank/DDBJ databases">
        <title>Paenibacillus species isolates.</title>
        <authorList>
            <person name="Beno S.M."/>
        </authorList>
    </citation>
    <scope>NUCLEOTIDE SEQUENCE [LARGE SCALE GENOMIC DNA]</scope>
    <source>
        <strain evidence="5 6">FSL F4-0100</strain>
    </source>
</reference>
<accession>A0A1R1B8T0</accession>
<dbReference type="STRING" id="1401.BK123_02360"/>
<dbReference type="PANTHER" id="PTHR38445:SF9">
    <property type="entry name" value="HTH-TYPE TRANSCRIPTIONAL REPRESSOR YTRA"/>
    <property type="match status" value="1"/>
</dbReference>
<dbReference type="AlphaFoldDB" id="A0A1R1B8T0"/>
<evidence type="ECO:0000313" key="5">
    <source>
        <dbReference type="EMBL" id="OME96448.1"/>
    </source>
</evidence>
<dbReference type="Proteomes" id="UP000187074">
    <property type="component" value="Unassembled WGS sequence"/>
</dbReference>
<comment type="caution">
    <text evidence="5">The sequence shown here is derived from an EMBL/GenBank/DDBJ whole genome shotgun (WGS) entry which is preliminary data.</text>
</comment>
<dbReference type="PANTHER" id="PTHR38445">
    <property type="entry name" value="HTH-TYPE TRANSCRIPTIONAL REPRESSOR YTRA"/>
    <property type="match status" value="1"/>
</dbReference>
<dbReference type="CDD" id="cd07377">
    <property type="entry name" value="WHTH_GntR"/>
    <property type="match status" value="1"/>
</dbReference>
<evidence type="ECO:0000313" key="6">
    <source>
        <dbReference type="Proteomes" id="UP000187074"/>
    </source>
</evidence>
<dbReference type="EMBL" id="MRTF01000001">
    <property type="protein sequence ID" value="OME96448.1"/>
    <property type="molecule type" value="Genomic_DNA"/>
</dbReference>
<dbReference type="GO" id="GO:0003700">
    <property type="term" value="F:DNA-binding transcription factor activity"/>
    <property type="evidence" value="ECO:0007669"/>
    <property type="project" value="InterPro"/>
</dbReference>
<dbReference type="InterPro" id="IPR000524">
    <property type="entry name" value="Tscrpt_reg_HTH_GntR"/>
</dbReference>
<protein>
    <recommendedName>
        <fullName evidence="4">HTH gntR-type domain-containing protein</fullName>
    </recommendedName>
</protein>
<dbReference type="GO" id="GO:0003677">
    <property type="term" value="F:DNA binding"/>
    <property type="evidence" value="ECO:0007669"/>
    <property type="project" value="UniProtKB-KW"/>
</dbReference>
<organism evidence="5 6">
    <name type="scientific">Paenibacillus lautus</name>
    <name type="common">Bacillus lautus</name>
    <dbReference type="NCBI Taxonomy" id="1401"/>
    <lineage>
        <taxon>Bacteria</taxon>
        <taxon>Bacillati</taxon>
        <taxon>Bacillota</taxon>
        <taxon>Bacilli</taxon>
        <taxon>Bacillales</taxon>
        <taxon>Paenibacillaceae</taxon>
        <taxon>Paenibacillus</taxon>
    </lineage>
</organism>
<dbReference type="RefSeq" id="WP_076320812.1">
    <property type="nucleotide sequence ID" value="NZ_MRTF01000001.1"/>
</dbReference>
<dbReference type="Gene3D" id="1.10.10.10">
    <property type="entry name" value="Winged helix-like DNA-binding domain superfamily/Winged helix DNA-binding domain"/>
    <property type="match status" value="1"/>
</dbReference>
<evidence type="ECO:0000259" key="4">
    <source>
        <dbReference type="PROSITE" id="PS50949"/>
    </source>
</evidence>
<dbReference type="SMART" id="SM00345">
    <property type="entry name" value="HTH_GNTR"/>
    <property type="match status" value="1"/>
</dbReference>
<evidence type="ECO:0000256" key="1">
    <source>
        <dbReference type="ARBA" id="ARBA00023015"/>
    </source>
</evidence>
<proteinExistence type="predicted"/>
<gene>
    <name evidence="5" type="ORF">BK123_02360</name>
</gene>
<dbReference type="InterPro" id="IPR036388">
    <property type="entry name" value="WH-like_DNA-bd_sf"/>
</dbReference>
<dbReference type="InterPro" id="IPR036390">
    <property type="entry name" value="WH_DNA-bd_sf"/>
</dbReference>
<feature type="domain" description="HTH gntR-type" evidence="4">
    <location>
        <begin position="15"/>
        <end position="83"/>
    </location>
</feature>
<sequence>MPHKLMLRVDPHATLNVSTQVKEQLKWLIGIGQIEPFDMLPPAGALADLLGLNRNTVNLVYNQLKDEGIVSMHKGKGTQVLNNEQVEELRTRRKLMHELVKRTTEELSSVNIPASEFFAASLAYTLLQEPVLNTKQRILFIECKEHDYPFYQKAIEQMTGAEVKTVFLEDLLTGKQALFEALEYSNLIITTLNHDNEVKALCSKYDKKVSVIGANAETSVLLDIARLTPGSNISFVCLGKAGAQWMASRMEEAGIEGVYASLAGLDNREDLLQQIEESDLVYASAAAYEEVLALSPGKVKMFPMTLEKSSQSILREMV</sequence>
<keyword evidence="2" id="KW-0238">DNA-binding</keyword>
<keyword evidence="1" id="KW-0805">Transcription regulation</keyword>
<dbReference type="OrthoDB" id="9802328at2"/>
<evidence type="ECO:0000256" key="3">
    <source>
        <dbReference type="ARBA" id="ARBA00023163"/>
    </source>
</evidence>
<dbReference type="SUPFAM" id="SSF46785">
    <property type="entry name" value="Winged helix' DNA-binding domain"/>
    <property type="match status" value="1"/>
</dbReference>